<proteinExistence type="predicted"/>
<dbReference type="GO" id="GO:1901135">
    <property type="term" value="P:carbohydrate derivative metabolic process"/>
    <property type="evidence" value="ECO:0007669"/>
    <property type="project" value="InterPro"/>
</dbReference>
<dbReference type="InterPro" id="IPR035466">
    <property type="entry name" value="GlmS/AgaS_SIS"/>
</dbReference>
<dbReference type="InterPro" id="IPR035490">
    <property type="entry name" value="GlmS/FrlB_SIS"/>
</dbReference>
<protein>
    <submittedName>
        <fullName evidence="4">Glucosamine-6-phosphate deaminase</fullName>
        <ecNumber evidence="4">3.5.99.6</ecNumber>
    </submittedName>
</protein>
<dbReference type="EC" id="3.5.99.6" evidence="4"/>
<dbReference type="AlphaFoldDB" id="A0A0J9ECH3"/>
<sequence>MRQEINEIPEAVARLLDQSAADIAECGKALRERDPAFVATIARGSSDHACLFLKYAIELTSGHAVASLGPSVASVYGVTPRLAKAAVLGLSQSGRSPDLVSSLAAAHAAGALTVAVTNNAGSPLWQQAEHGIDMQAGPELAVAATKSFVCSAVAGLALLAQWQEDQALQSALAGLPDKLSEALALSWDPLGDALSDATSLYVLGRGPGVAMACEAALKFKETCGLHAEAYSAAEAMHGPLALAGRGLPVLIMASPDAAQQSIRQTAEAMSARGSDVFVTSGGIAGTTQLDRVETGATLTDALSLIVPFYGFVEAMSRQRGLDPDNPEALKKVTETM</sequence>
<keyword evidence="1" id="KW-0032">Aminotransferase</keyword>
<dbReference type="STRING" id="1675527.AIOL_000633"/>
<dbReference type="GO" id="GO:0004342">
    <property type="term" value="F:glucosamine-6-phosphate deaminase activity"/>
    <property type="evidence" value="ECO:0007669"/>
    <property type="project" value="UniProtKB-EC"/>
</dbReference>
<dbReference type="CDD" id="cd05009">
    <property type="entry name" value="SIS_GlmS_GlmD_2"/>
    <property type="match status" value="1"/>
</dbReference>
<dbReference type="Proteomes" id="UP000037178">
    <property type="component" value="Unassembled WGS sequence"/>
</dbReference>
<dbReference type="EMBL" id="LFTY01000001">
    <property type="protein sequence ID" value="KMW60477.1"/>
    <property type="molecule type" value="Genomic_DNA"/>
</dbReference>
<evidence type="ECO:0000259" key="3">
    <source>
        <dbReference type="PROSITE" id="PS51464"/>
    </source>
</evidence>
<comment type="caution">
    <text evidence="4">The sequence shown here is derived from an EMBL/GenBank/DDBJ whole genome shotgun (WGS) entry which is preliminary data.</text>
</comment>
<reference evidence="4 5" key="1">
    <citation type="submission" date="2015-06" db="EMBL/GenBank/DDBJ databases">
        <title>Draft genome sequence of an Alphaproteobacteria species associated to the Mediterranean sponge Oscarella lobularis.</title>
        <authorList>
            <person name="Jourda C."/>
            <person name="Santini S."/>
            <person name="Claverie J.-M."/>
        </authorList>
    </citation>
    <scope>NUCLEOTIDE SEQUENCE [LARGE SCALE GENOMIC DNA]</scope>
    <source>
        <strain evidence="4">IGS</strain>
    </source>
</reference>
<dbReference type="CDD" id="cd05008">
    <property type="entry name" value="SIS_GlmS_GlmD_1"/>
    <property type="match status" value="1"/>
</dbReference>
<dbReference type="SUPFAM" id="SSF53697">
    <property type="entry name" value="SIS domain"/>
    <property type="match status" value="1"/>
</dbReference>
<evidence type="ECO:0000313" key="4">
    <source>
        <dbReference type="EMBL" id="KMW60477.1"/>
    </source>
</evidence>
<feature type="domain" description="SIS" evidence="3">
    <location>
        <begin position="26"/>
        <end position="178"/>
    </location>
</feature>
<dbReference type="PROSITE" id="PS51464">
    <property type="entry name" value="SIS"/>
    <property type="match status" value="2"/>
</dbReference>
<evidence type="ECO:0000313" key="5">
    <source>
        <dbReference type="Proteomes" id="UP000037178"/>
    </source>
</evidence>
<name>A0A0J9ECH3_9RHOB</name>
<dbReference type="GO" id="GO:0008483">
    <property type="term" value="F:transaminase activity"/>
    <property type="evidence" value="ECO:0007669"/>
    <property type="project" value="UniProtKB-KW"/>
</dbReference>
<dbReference type="RefSeq" id="WP_235438852.1">
    <property type="nucleotide sequence ID" value="NZ_LFTY01000001.1"/>
</dbReference>
<dbReference type="PATRIC" id="fig|1675527.3.peg.692"/>
<keyword evidence="4" id="KW-0378">Hydrolase</keyword>
<dbReference type="InterPro" id="IPR001347">
    <property type="entry name" value="SIS_dom"/>
</dbReference>
<evidence type="ECO:0000256" key="1">
    <source>
        <dbReference type="ARBA" id="ARBA00022576"/>
    </source>
</evidence>
<dbReference type="PANTHER" id="PTHR10937">
    <property type="entry name" value="GLUCOSAMINE--FRUCTOSE-6-PHOSPHATE AMINOTRANSFERASE, ISOMERIZING"/>
    <property type="match status" value="1"/>
</dbReference>
<feature type="domain" description="SIS" evidence="3">
    <location>
        <begin position="190"/>
        <end position="326"/>
    </location>
</feature>
<dbReference type="Pfam" id="PF01380">
    <property type="entry name" value="SIS"/>
    <property type="match status" value="2"/>
</dbReference>
<accession>A0A0J9ECH3</accession>
<organism evidence="4 5">
    <name type="scientific">Candidatus Rhodobacter oscarellae</name>
    <dbReference type="NCBI Taxonomy" id="1675527"/>
    <lineage>
        <taxon>Bacteria</taxon>
        <taxon>Pseudomonadati</taxon>
        <taxon>Pseudomonadota</taxon>
        <taxon>Alphaproteobacteria</taxon>
        <taxon>Rhodobacterales</taxon>
        <taxon>Rhodobacter group</taxon>
        <taxon>Rhodobacter</taxon>
    </lineage>
</organism>
<dbReference type="InterPro" id="IPR046348">
    <property type="entry name" value="SIS_dom_sf"/>
</dbReference>
<keyword evidence="2" id="KW-0677">Repeat</keyword>
<keyword evidence="5" id="KW-1185">Reference proteome</keyword>
<dbReference type="PANTHER" id="PTHR10937:SF8">
    <property type="entry name" value="AMINOTRANSFERASE-RELATED"/>
    <property type="match status" value="1"/>
</dbReference>
<keyword evidence="1" id="KW-0808">Transferase</keyword>
<gene>
    <name evidence="4" type="ORF">AIOL_000633</name>
</gene>
<dbReference type="Gene3D" id="3.40.50.10490">
    <property type="entry name" value="Glucose-6-phosphate isomerase like protein, domain 1"/>
    <property type="match status" value="2"/>
</dbReference>
<evidence type="ECO:0000256" key="2">
    <source>
        <dbReference type="ARBA" id="ARBA00022737"/>
    </source>
</evidence>
<dbReference type="GO" id="GO:0097367">
    <property type="term" value="F:carbohydrate derivative binding"/>
    <property type="evidence" value="ECO:0007669"/>
    <property type="project" value="InterPro"/>
</dbReference>